<reference evidence="2" key="1">
    <citation type="submission" date="2018-11" db="EMBL/GenBank/DDBJ databases">
        <authorList>
            <consortium name="Pathogen Informatics"/>
        </authorList>
    </citation>
    <scope>NUCLEOTIDE SEQUENCE</scope>
</reference>
<comment type="caution">
    <text evidence="2">The sequence shown here is derived from an EMBL/GenBank/DDBJ whole genome shotgun (WGS) entry which is preliminary data.</text>
</comment>
<proteinExistence type="predicted"/>
<evidence type="ECO:0000313" key="2">
    <source>
        <dbReference type="EMBL" id="VEL13199.1"/>
    </source>
</evidence>
<feature type="compositionally biased region" description="Low complexity" evidence="1">
    <location>
        <begin position="77"/>
        <end position="95"/>
    </location>
</feature>
<keyword evidence="3" id="KW-1185">Reference proteome</keyword>
<accession>A0A3S5BQ65</accession>
<evidence type="ECO:0000256" key="1">
    <source>
        <dbReference type="SAM" id="MobiDB-lite"/>
    </source>
</evidence>
<dbReference type="Proteomes" id="UP000784294">
    <property type="component" value="Unassembled WGS sequence"/>
</dbReference>
<dbReference type="EMBL" id="CAAALY010017012">
    <property type="protein sequence ID" value="VEL13199.1"/>
    <property type="molecule type" value="Genomic_DNA"/>
</dbReference>
<organism evidence="2 3">
    <name type="scientific">Protopolystoma xenopodis</name>
    <dbReference type="NCBI Taxonomy" id="117903"/>
    <lineage>
        <taxon>Eukaryota</taxon>
        <taxon>Metazoa</taxon>
        <taxon>Spiralia</taxon>
        <taxon>Lophotrochozoa</taxon>
        <taxon>Platyhelminthes</taxon>
        <taxon>Monogenea</taxon>
        <taxon>Polyopisthocotylea</taxon>
        <taxon>Polystomatidea</taxon>
        <taxon>Polystomatidae</taxon>
        <taxon>Protopolystoma</taxon>
    </lineage>
</organism>
<gene>
    <name evidence="2" type="ORF">PXEA_LOCUS6639</name>
</gene>
<dbReference type="AlphaFoldDB" id="A0A3S5BQ65"/>
<name>A0A3S5BQ65_9PLAT</name>
<feature type="region of interest" description="Disordered" evidence="1">
    <location>
        <begin position="1"/>
        <end position="40"/>
    </location>
</feature>
<feature type="compositionally biased region" description="Low complexity" evidence="1">
    <location>
        <begin position="1"/>
        <end position="36"/>
    </location>
</feature>
<protein>
    <submittedName>
        <fullName evidence="2">Uncharacterized protein</fullName>
    </submittedName>
</protein>
<sequence>MIGVNSESDSSSSLSSPSSSNTTLSAATASTSNQSSCRPIKESTIEPAACLTSSTLSSVSTATTHANGSTCTTTTSISNNVYSSSAEPSESSRFSTPAFDRPASPTCTTFEFKRGLAAVIQTGWPSQSGTTTSISVSSPTLESSALASPTLASASWKGERLVDSDKRLEVLEGEKRQKVAMRGEDLERENRLPSGWSQGEPEANRIAGVEHLECGNKDKPGSILVELEPTVSKSDISKSLDIPPTFQL</sequence>
<feature type="region of interest" description="Disordered" evidence="1">
    <location>
        <begin position="77"/>
        <end position="102"/>
    </location>
</feature>
<evidence type="ECO:0000313" key="3">
    <source>
        <dbReference type="Proteomes" id="UP000784294"/>
    </source>
</evidence>